<dbReference type="SUPFAM" id="SSF51430">
    <property type="entry name" value="NAD(P)-linked oxidoreductase"/>
    <property type="match status" value="1"/>
</dbReference>
<evidence type="ECO:0000313" key="3">
    <source>
        <dbReference type="EMBL" id="KZO93639.1"/>
    </source>
</evidence>
<dbReference type="EMBL" id="KV417300">
    <property type="protein sequence ID" value="KZO93639.1"/>
    <property type="molecule type" value="Genomic_DNA"/>
</dbReference>
<accession>A0A167JIP2</accession>
<gene>
    <name evidence="3" type="ORF">CALVIDRAFT_246248</name>
</gene>
<dbReference type="PANTHER" id="PTHR43625:SF40">
    <property type="entry name" value="ALDO-KETO REDUCTASE YAKC [NADP(+)]"/>
    <property type="match status" value="1"/>
</dbReference>
<dbReference type="InterPro" id="IPR023210">
    <property type="entry name" value="NADP_OxRdtase_dom"/>
</dbReference>
<keyword evidence="4" id="KW-1185">Reference proteome</keyword>
<dbReference type="Pfam" id="PF00248">
    <property type="entry name" value="Aldo_ket_red"/>
    <property type="match status" value="1"/>
</dbReference>
<dbReference type="OrthoDB" id="37537at2759"/>
<dbReference type="STRING" id="1330018.A0A167JIP2"/>
<sequence length="335" mass="36755">MSLPTRKIGNVDVPYPGLGTMGMSAFYDGAGKTESNLALLKAAYDSGCRFWDTADMYGNQAMGENEQLLAKAFTEGGVKRADIFLATKFGHFRLPDGTFSVIGTPAYVASAIEKSLADLQVPFVDLYYLHRTDKNTPIEETVGAMQKLKEAGKIRHIGLSECSTETLRRASKVAKIDAVEWEYSLWETSIETNGVLDACKELGITLVAYSPLGRGMLTGKLRSRADLSPADFRYYAPRFSEENFPKNLELIDKITAFAEKKGCTPAQLALAWVHAQWEGIIAIPGTTRLEGLKENIGSVGVKLTEEELNEIRTLLDSFVVQGDRYPAAAMDTLNS</sequence>
<feature type="domain" description="NADP-dependent oxidoreductase" evidence="2">
    <location>
        <begin position="17"/>
        <end position="314"/>
    </location>
</feature>
<evidence type="ECO:0000313" key="4">
    <source>
        <dbReference type="Proteomes" id="UP000076738"/>
    </source>
</evidence>
<protein>
    <submittedName>
        <fullName evidence="3">Aldo/keto reductase</fullName>
    </submittedName>
</protein>
<dbReference type="PANTHER" id="PTHR43625">
    <property type="entry name" value="AFLATOXIN B1 ALDEHYDE REDUCTASE"/>
    <property type="match status" value="1"/>
</dbReference>
<name>A0A167JIP2_CALVF</name>
<dbReference type="InterPro" id="IPR050791">
    <property type="entry name" value="Aldo-Keto_reductase"/>
</dbReference>
<dbReference type="Gene3D" id="3.20.20.100">
    <property type="entry name" value="NADP-dependent oxidoreductase domain"/>
    <property type="match status" value="1"/>
</dbReference>
<reference evidence="3 4" key="1">
    <citation type="journal article" date="2016" name="Mol. Biol. Evol.">
        <title>Comparative Genomics of Early-Diverging Mushroom-Forming Fungi Provides Insights into the Origins of Lignocellulose Decay Capabilities.</title>
        <authorList>
            <person name="Nagy L.G."/>
            <person name="Riley R."/>
            <person name="Tritt A."/>
            <person name="Adam C."/>
            <person name="Daum C."/>
            <person name="Floudas D."/>
            <person name="Sun H."/>
            <person name="Yadav J.S."/>
            <person name="Pangilinan J."/>
            <person name="Larsson K.H."/>
            <person name="Matsuura K."/>
            <person name="Barry K."/>
            <person name="Labutti K."/>
            <person name="Kuo R."/>
            <person name="Ohm R.A."/>
            <person name="Bhattacharya S.S."/>
            <person name="Shirouzu T."/>
            <person name="Yoshinaga Y."/>
            <person name="Martin F.M."/>
            <person name="Grigoriev I.V."/>
            <person name="Hibbett D.S."/>
        </authorList>
    </citation>
    <scope>NUCLEOTIDE SEQUENCE [LARGE SCALE GENOMIC DNA]</scope>
    <source>
        <strain evidence="3 4">TUFC12733</strain>
    </source>
</reference>
<dbReference type="InterPro" id="IPR036812">
    <property type="entry name" value="NAD(P)_OxRdtase_dom_sf"/>
</dbReference>
<organism evidence="3 4">
    <name type="scientific">Calocera viscosa (strain TUFC12733)</name>
    <dbReference type="NCBI Taxonomy" id="1330018"/>
    <lineage>
        <taxon>Eukaryota</taxon>
        <taxon>Fungi</taxon>
        <taxon>Dikarya</taxon>
        <taxon>Basidiomycota</taxon>
        <taxon>Agaricomycotina</taxon>
        <taxon>Dacrymycetes</taxon>
        <taxon>Dacrymycetales</taxon>
        <taxon>Dacrymycetaceae</taxon>
        <taxon>Calocera</taxon>
    </lineage>
</organism>
<dbReference type="Proteomes" id="UP000076738">
    <property type="component" value="Unassembled WGS sequence"/>
</dbReference>
<dbReference type="GO" id="GO:0016491">
    <property type="term" value="F:oxidoreductase activity"/>
    <property type="evidence" value="ECO:0007669"/>
    <property type="project" value="UniProtKB-KW"/>
</dbReference>
<evidence type="ECO:0000256" key="1">
    <source>
        <dbReference type="ARBA" id="ARBA00023002"/>
    </source>
</evidence>
<keyword evidence="1" id="KW-0560">Oxidoreductase</keyword>
<dbReference type="AlphaFoldDB" id="A0A167JIP2"/>
<dbReference type="GO" id="GO:0005737">
    <property type="term" value="C:cytoplasm"/>
    <property type="evidence" value="ECO:0007669"/>
    <property type="project" value="TreeGrafter"/>
</dbReference>
<proteinExistence type="predicted"/>
<evidence type="ECO:0000259" key="2">
    <source>
        <dbReference type="Pfam" id="PF00248"/>
    </source>
</evidence>